<gene>
    <name evidence="1" type="ORF">ACFP1Z_28265</name>
</gene>
<dbReference type="Pfam" id="PF19674">
    <property type="entry name" value="DUF6177"/>
    <property type="match status" value="1"/>
</dbReference>
<comment type="caution">
    <text evidence="1">The sequence shown here is derived from an EMBL/GenBank/DDBJ whole genome shotgun (WGS) entry which is preliminary data.</text>
</comment>
<dbReference type="RefSeq" id="WP_390320499.1">
    <property type="nucleotide sequence ID" value="NZ_JBHSPB010000023.1"/>
</dbReference>
<keyword evidence="2" id="KW-1185">Reference proteome</keyword>
<dbReference type="InterPro" id="IPR046175">
    <property type="entry name" value="DUF6177"/>
</dbReference>
<organism evidence="1 2">
    <name type="scientific">Streptomyces gamaensis</name>
    <dbReference type="NCBI Taxonomy" id="1763542"/>
    <lineage>
        <taxon>Bacteria</taxon>
        <taxon>Bacillati</taxon>
        <taxon>Actinomycetota</taxon>
        <taxon>Actinomycetes</taxon>
        <taxon>Kitasatosporales</taxon>
        <taxon>Streptomycetaceae</taxon>
        <taxon>Streptomyces</taxon>
    </lineage>
</organism>
<reference evidence="2" key="1">
    <citation type="journal article" date="2019" name="Int. J. Syst. Evol. Microbiol.">
        <title>The Global Catalogue of Microorganisms (GCM) 10K type strain sequencing project: providing services to taxonomists for standard genome sequencing and annotation.</title>
        <authorList>
            <consortium name="The Broad Institute Genomics Platform"/>
            <consortium name="The Broad Institute Genome Sequencing Center for Infectious Disease"/>
            <person name="Wu L."/>
            <person name="Ma J."/>
        </authorList>
    </citation>
    <scope>NUCLEOTIDE SEQUENCE [LARGE SCALE GENOMIC DNA]</scope>
    <source>
        <strain evidence="2">CGMCC 4.7304</strain>
    </source>
</reference>
<evidence type="ECO:0000313" key="1">
    <source>
        <dbReference type="EMBL" id="MFC5724069.1"/>
    </source>
</evidence>
<sequence>MTQSVIALTPEMPDPKTLLAGLYAGGPDIEVRSVSDGAVIQLCSPGGRPLLSVEVPTFVQVPGEARRLLGDDIDIPDGPLWWTQVHASAAVPEAAKLAGSFAGRLVTVLGGAVWPRRPVITDVVPFGEVPETAPDTGSPAVDVVTDKTVVAIQERPIIPLSNALAHALRTAATSGRTLQVITPPAARLTLPMRAALSGVPSRWVVRDEQGRCYDGLSGAELHWRGGTFAPSSSAPRIVEGISSGTDSGDRQLILSLRTKHPATEELMLGGALETAWRHLTGAAPAGWSTAEPVNLPWSKLQLTSLARSRAPQPTTLTVVGRPDHPALATLRVSRTTAGVEEDCTFALGYGPDEHPSLDAVPALAEELAARHGLISLLVSLRKARRDLTVPPTQEEPPIPVSFTLGADAVGSAPAGFHPTRLGAALHYPLGDGTDPAAWVALRRLTGAFRETHTQGTQGL</sequence>
<name>A0ABW0Z980_9ACTN</name>
<dbReference type="EMBL" id="JBHSPB010000023">
    <property type="protein sequence ID" value="MFC5724069.1"/>
    <property type="molecule type" value="Genomic_DNA"/>
</dbReference>
<evidence type="ECO:0000313" key="2">
    <source>
        <dbReference type="Proteomes" id="UP001596083"/>
    </source>
</evidence>
<accession>A0ABW0Z980</accession>
<proteinExistence type="predicted"/>
<dbReference type="Proteomes" id="UP001596083">
    <property type="component" value="Unassembled WGS sequence"/>
</dbReference>
<protein>
    <submittedName>
        <fullName evidence="1">DUF6177 family protein</fullName>
    </submittedName>
</protein>